<accession>A0ABX0UIU4</accession>
<organism evidence="2 3">
    <name type="scientific">Dyadobacter arcticus</name>
    <dbReference type="NCBI Taxonomy" id="1078754"/>
    <lineage>
        <taxon>Bacteria</taxon>
        <taxon>Pseudomonadati</taxon>
        <taxon>Bacteroidota</taxon>
        <taxon>Cytophagia</taxon>
        <taxon>Cytophagales</taxon>
        <taxon>Spirosomataceae</taxon>
        <taxon>Dyadobacter</taxon>
    </lineage>
</organism>
<evidence type="ECO:0000313" key="2">
    <source>
        <dbReference type="EMBL" id="NIJ52841.1"/>
    </source>
</evidence>
<gene>
    <name evidence="2" type="ORF">FHS68_002011</name>
</gene>
<comment type="similarity">
    <text evidence="1">Belongs to the RutC family.</text>
</comment>
<comment type="caution">
    <text evidence="2">The sequence shown here is derived from an EMBL/GenBank/DDBJ whole genome shotgun (WGS) entry which is preliminary data.</text>
</comment>
<proteinExistence type="inferred from homology"/>
<sequence>MSKQYLNPDNLPSWQQAFSQVVVCTNPRVTIYVSGQVGVDENKNVIGPEDLAAQAVKAFENLHLALEAAGATEKDVVRLTIYVKNYTPSDSDAISSAVSKYYNQGSMPASSWIGVQSLADERFLIEVDAVAVLCD</sequence>
<evidence type="ECO:0000313" key="3">
    <source>
        <dbReference type="Proteomes" id="UP001179181"/>
    </source>
</evidence>
<dbReference type="Proteomes" id="UP001179181">
    <property type="component" value="Unassembled WGS sequence"/>
</dbReference>
<dbReference type="InterPro" id="IPR035959">
    <property type="entry name" value="RutC-like_sf"/>
</dbReference>
<dbReference type="RefSeq" id="WP_167269555.1">
    <property type="nucleotide sequence ID" value="NZ_JAASQJ010000002.1"/>
</dbReference>
<dbReference type="Gene3D" id="3.30.1330.40">
    <property type="entry name" value="RutC-like"/>
    <property type="match status" value="1"/>
</dbReference>
<dbReference type="Pfam" id="PF01042">
    <property type="entry name" value="Ribonuc_L-PSP"/>
    <property type="match status" value="1"/>
</dbReference>
<dbReference type="PANTHER" id="PTHR11803">
    <property type="entry name" value="2-IMINOBUTANOATE/2-IMINOPROPANOATE DEAMINASE RIDA"/>
    <property type="match status" value="1"/>
</dbReference>
<dbReference type="PANTHER" id="PTHR11803:SF58">
    <property type="entry name" value="PROTEIN HMF1-RELATED"/>
    <property type="match status" value="1"/>
</dbReference>
<protein>
    <submittedName>
        <fullName evidence="2">Enamine deaminase RidA (YjgF/YER057c/UK114 family)</fullName>
    </submittedName>
</protein>
<dbReference type="InterPro" id="IPR006175">
    <property type="entry name" value="YjgF/YER057c/UK114"/>
</dbReference>
<reference evidence="2 3" key="1">
    <citation type="submission" date="2020-03" db="EMBL/GenBank/DDBJ databases">
        <title>Genomic Encyclopedia of Type Strains, Phase IV (KMG-IV): sequencing the most valuable type-strain genomes for metagenomic binning, comparative biology and taxonomic classification.</title>
        <authorList>
            <person name="Goeker M."/>
        </authorList>
    </citation>
    <scope>NUCLEOTIDE SEQUENCE [LARGE SCALE GENOMIC DNA]</scope>
    <source>
        <strain evidence="2 3">DSM 102865</strain>
    </source>
</reference>
<name>A0ABX0UIU4_9BACT</name>
<dbReference type="SUPFAM" id="SSF55298">
    <property type="entry name" value="YjgF-like"/>
    <property type="match status" value="1"/>
</dbReference>
<dbReference type="EMBL" id="JAASQJ010000002">
    <property type="protein sequence ID" value="NIJ52841.1"/>
    <property type="molecule type" value="Genomic_DNA"/>
</dbReference>
<keyword evidence="3" id="KW-1185">Reference proteome</keyword>
<dbReference type="CDD" id="cd00448">
    <property type="entry name" value="YjgF_YER057c_UK114_family"/>
    <property type="match status" value="1"/>
</dbReference>
<evidence type="ECO:0000256" key="1">
    <source>
        <dbReference type="ARBA" id="ARBA00010552"/>
    </source>
</evidence>